<organism evidence="2 3">
    <name type="scientific">Thermococcus radiotolerans</name>
    <dbReference type="NCBI Taxonomy" id="187880"/>
    <lineage>
        <taxon>Archaea</taxon>
        <taxon>Methanobacteriati</taxon>
        <taxon>Methanobacteriota</taxon>
        <taxon>Thermococci</taxon>
        <taxon>Thermococcales</taxon>
        <taxon>Thermococcaceae</taxon>
        <taxon>Thermococcus</taxon>
    </lineage>
</organism>
<evidence type="ECO:0000256" key="1">
    <source>
        <dbReference type="SAM" id="MobiDB-lite"/>
    </source>
</evidence>
<protein>
    <recommendedName>
        <fullName evidence="4">Dehydrogenase</fullName>
    </recommendedName>
</protein>
<dbReference type="PROSITE" id="PS51257">
    <property type="entry name" value="PROKAR_LIPOPROTEIN"/>
    <property type="match status" value="1"/>
</dbReference>
<dbReference type="GeneID" id="33328695"/>
<feature type="region of interest" description="Disordered" evidence="1">
    <location>
        <begin position="277"/>
        <end position="302"/>
    </location>
</feature>
<dbReference type="OrthoDB" id="383272at2157"/>
<accession>A0A2Z2N5Y3</accession>
<dbReference type="SUPFAM" id="SSF50998">
    <property type="entry name" value="Quinoprotein alcohol dehydrogenase-like"/>
    <property type="match status" value="2"/>
</dbReference>
<dbReference type="Gene3D" id="2.130.10.10">
    <property type="entry name" value="YVTN repeat-like/Quinoprotein amine dehydrogenase"/>
    <property type="match status" value="1"/>
</dbReference>
<keyword evidence="3" id="KW-1185">Reference proteome</keyword>
<evidence type="ECO:0008006" key="4">
    <source>
        <dbReference type="Google" id="ProtNLM"/>
    </source>
</evidence>
<proteinExistence type="predicted"/>
<dbReference type="Proteomes" id="UP000250085">
    <property type="component" value="Chromosome"/>
</dbReference>
<dbReference type="KEGG" id="trl:A3L10_07560"/>
<dbReference type="AlphaFoldDB" id="A0A2Z2N5Y3"/>
<dbReference type="InterPro" id="IPR011047">
    <property type="entry name" value="Quinoprotein_ADH-like_sf"/>
</dbReference>
<dbReference type="InterPro" id="IPR015943">
    <property type="entry name" value="WD40/YVTN_repeat-like_dom_sf"/>
</dbReference>
<sequence length="517" mass="56756">MERAVIAFLVLLMVVVAGCIASEETPPTETTGSPLSVNAHHYEVNGTPFVNFTVTLNGTTFGPYALEGKVGGDVPLQEGILLYAGYPDEASKPTEFLLVGKSGRVVWRKRFWGPTEFWASTEGKGIFVKQGSRNPRINPVLYLVDMETGRIVLSRELPGGGRVGDIVLRDGTIYLATSTGYVHMVEDDKLRLVYFDSLSGARVSTELHLAATEEYVAVAYRFTNGSGERKGLCLFTSKLERLACRELEKRPSGVKIEGNTVYVISSTGSVPYPIEALTGTGQREDSDQNSPTGGTTTFACPPSLRISKRTTEDTEYYTHFTLRTGNRTVNVTLKGPDGKRMCTPEGVLVYTYYPGESTGGEGVFFDHNLSILWERELPALPMGYQNGSIVLVLSDEYTSQGCVYLLDPLSGEERFSFCPDEYKFYITDVKVVGEEVYIAGASLFSGDAFIYAVRGNETRKVFVASAGEHLLGVRVHLRVNDEYIRVTYGLSGWTGEADVFGHCIFRRGDLSIVECTG</sequence>
<reference evidence="2 3" key="1">
    <citation type="submission" date="2016-04" db="EMBL/GenBank/DDBJ databases">
        <title>Complete genome sequence of Thermococcus radiotolerans type strain EJ2.</title>
        <authorList>
            <person name="Oger P.M."/>
        </authorList>
    </citation>
    <scope>NUCLEOTIDE SEQUENCE [LARGE SCALE GENOMIC DNA]</scope>
    <source>
        <strain evidence="2 3">EJ2</strain>
    </source>
</reference>
<feature type="compositionally biased region" description="Polar residues" evidence="1">
    <location>
        <begin position="288"/>
        <end position="298"/>
    </location>
</feature>
<dbReference type="EMBL" id="CP015106">
    <property type="protein sequence ID" value="ASJ14992.1"/>
    <property type="molecule type" value="Genomic_DNA"/>
</dbReference>
<evidence type="ECO:0000313" key="3">
    <source>
        <dbReference type="Proteomes" id="UP000250085"/>
    </source>
</evidence>
<dbReference type="RefSeq" id="WP_088867052.1">
    <property type="nucleotide sequence ID" value="NZ_CP015106.1"/>
</dbReference>
<evidence type="ECO:0000313" key="2">
    <source>
        <dbReference type="EMBL" id="ASJ14992.1"/>
    </source>
</evidence>
<gene>
    <name evidence="2" type="ORF">A3L10_07560</name>
</gene>
<name>A0A2Z2N5Y3_9EURY</name>